<dbReference type="AlphaFoldDB" id="A0A550BS55"/>
<sequence>MSDDYLDSDIVVRSRGKIVKDSLGEEGPPEELYDSSDVDSHVTYPVDVQCLCQVISDSPHCTCLSVIMGMNPYRDISMEVAYIICFPQPLKPAFRSVHQIWSTELRNAEMPHHLSPRRLWRIVHKASAELDICPGRLPVMYMITGHKEVFNQGDRWLIPILKNINNLYKADIPAVLPPGYAIVFCPTTVKILGEKFQYAKCLLCMCADSK</sequence>
<protein>
    <submittedName>
        <fullName evidence="1">Uncharacterized protein</fullName>
    </submittedName>
</protein>
<dbReference type="EMBL" id="VDMD01000163">
    <property type="protein sequence ID" value="TRM55369.1"/>
    <property type="molecule type" value="Genomic_DNA"/>
</dbReference>
<reference evidence="1 2" key="1">
    <citation type="journal article" date="2019" name="New Phytol.">
        <title>Comparative genomics reveals unique wood-decay strategies and fruiting body development in the Schizophyllaceae.</title>
        <authorList>
            <person name="Almasi E."/>
            <person name="Sahu N."/>
            <person name="Krizsan K."/>
            <person name="Balint B."/>
            <person name="Kovacs G.M."/>
            <person name="Kiss B."/>
            <person name="Cseklye J."/>
            <person name="Drula E."/>
            <person name="Henrissat B."/>
            <person name="Nagy I."/>
            <person name="Chovatia M."/>
            <person name="Adam C."/>
            <person name="LaButti K."/>
            <person name="Lipzen A."/>
            <person name="Riley R."/>
            <person name="Grigoriev I.V."/>
            <person name="Nagy L.G."/>
        </authorList>
    </citation>
    <scope>NUCLEOTIDE SEQUENCE [LARGE SCALE GENOMIC DNA]</scope>
    <source>
        <strain evidence="1 2">NL-1724</strain>
    </source>
</reference>
<proteinExistence type="predicted"/>
<accession>A0A550BS55</accession>
<evidence type="ECO:0000313" key="2">
    <source>
        <dbReference type="Proteomes" id="UP000320762"/>
    </source>
</evidence>
<keyword evidence="2" id="KW-1185">Reference proteome</keyword>
<gene>
    <name evidence="1" type="ORF">BD626DRAFT_542877</name>
</gene>
<evidence type="ECO:0000313" key="1">
    <source>
        <dbReference type="EMBL" id="TRM55369.1"/>
    </source>
</evidence>
<comment type="caution">
    <text evidence="1">The sequence shown here is derived from an EMBL/GenBank/DDBJ whole genome shotgun (WGS) entry which is preliminary data.</text>
</comment>
<dbReference type="Proteomes" id="UP000320762">
    <property type="component" value="Unassembled WGS sequence"/>
</dbReference>
<name>A0A550BS55_9AGAR</name>
<organism evidence="1 2">
    <name type="scientific">Schizophyllum amplum</name>
    <dbReference type="NCBI Taxonomy" id="97359"/>
    <lineage>
        <taxon>Eukaryota</taxon>
        <taxon>Fungi</taxon>
        <taxon>Dikarya</taxon>
        <taxon>Basidiomycota</taxon>
        <taxon>Agaricomycotina</taxon>
        <taxon>Agaricomycetes</taxon>
        <taxon>Agaricomycetidae</taxon>
        <taxon>Agaricales</taxon>
        <taxon>Schizophyllaceae</taxon>
        <taxon>Schizophyllum</taxon>
    </lineage>
</organism>